<reference evidence="1 2" key="1">
    <citation type="submission" date="2023-07" db="EMBL/GenBank/DDBJ databases">
        <title>Sorghum-associated microbial communities from plants grown in Nebraska, USA.</title>
        <authorList>
            <person name="Schachtman D."/>
        </authorList>
    </citation>
    <scope>NUCLEOTIDE SEQUENCE [LARGE SCALE GENOMIC DNA]</scope>
    <source>
        <strain evidence="1 2">3199</strain>
    </source>
</reference>
<name>A0ABU1SUR3_9HYPH</name>
<proteinExistence type="predicted"/>
<protein>
    <recommendedName>
        <fullName evidence="3">Integrase DNA-binding domain-containing protein</fullName>
    </recommendedName>
</protein>
<evidence type="ECO:0000313" key="2">
    <source>
        <dbReference type="Proteomes" id="UP001250791"/>
    </source>
</evidence>
<accession>A0ABU1SUR3</accession>
<dbReference type="EMBL" id="JAVDUP010000006">
    <property type="protein sequence ID" value="MDR6902702.1"/>
    <property type="molecule type" value="Genomic_DNA"/>
</dbReference>
<sequence length="109" mass="12122">MGKRSTVLLTKRIVDAARPGHERYHVCDSELSGFGLRIAPTGVKTFIIKYRADGGGRSCRRTGVSANLPAWSEPLRPVSANSPRRSRASFRVSYILGPKHGDRFFHLNQ</sequence>
<dbReference type="Gene3D" id="3.30.160.390">
    <property type="entry name" value="Integrase, DNA-binding domain"/>
    <property type="match status" value="1"/>
</dbReference>
<comment type="caution">
    <text evidence="1">The sequence shown here is derived from an EMBL/GenBank/DDBJ whole genome shotgun (WGS) entry which is preliminary data.</text>
</comment>
<gene>
    <name evidence="1" type="ORF">J2W52_004335</name>
</gene>
<dbReference type="Proteomes" id="UP001250791">
    <property type="component" value="Unassembled WGS sequence"/>
</dbReference>
<dbReference type="InterPro" id="IPR038488">
    <property type="entry name" value="Integrase_DNA-bd_sf"/>
</dbReference>
<evidence type="ECO:0000313" key="1">
    <source>
        <dbReference type="EMBL" id="MDR6902702.1"/>
    </source>
</evidence>
<organism evidence="1 2">
    <name type="scientific">Rhizobium miluonense</name>
    <dbReference type="NCBI Taxonomy" id="411945"/>
    <lineage>
        <taxon>Bacteria</taxon>
        <taxon>Pseudomonadati</taxon>
        <taxon>Pseudomonadota</taxon>
        <taxon>Alphaproteobacteria</taxon>
        <taxon>Hyphomicrobiales</taxon>
        <taxon>Rhizobiaceae</taxon>
        <taxon>Rhizobium/Agrobacterium group</taxon>
        <taxon>Rhizobium</taxon>
    </lineage>
</organism>
<keyword evidence="2" id="KW-1185">Reference proteome</keyword>
<evidence type="ECO:0008006" key="3">
    <source>
        <dbReference type="Google" id="ProtNLM"/>
    </source>
</evidence>